<dbReference type="Pfam" id="PF12867">
    <property type="entry name" value="DinB_2"/>
    <property type="match status" value="1"/>
</dbReference>
<name>A0ABX0F413_9BACL</name>
<organism evidence="2 3">
    <name type="scientific">Saccharibacillus alkalitolerans</name>
    <dbReference type="NCBI Taxonomy" id="2705290"/>
    <lineage>
        <taxon>Bacteria</taxon>
        <taxon>Bacillati</taxon>
        <taxon>Bacillota</taxon>
        <taxon>Bacilli</taxon>
        <taxon>Bacillales</taxon>
        <taxon>Paenibacillaceae</taxon>
        <taxon>Saccharibacillus</taxon>
    </lineage>
</organism>
<keyword evidence="3" id="KW-1185">Reference proteome</keyword>
<evidence type="ECO:0000313" key="3">
    <source>
        <dbReference type="Proteomes" id="UP000800303"/>
    </source>
</evidence>
<dbReference type="EMBL" id="JAAFGS010000001">
    <property type="protein sequence ID" value="NGZ74739.1"/>
    <property type="molecule type" value="Genomic_DNA"/>
</dbReference>
<reference evidence="2 3" key="1">
    <citation type="submission" date="2020-01" db="EMBL/GenBank/DDBJ databases">
        <title>Polyphasic characterisation and genomic insights into a novel alkali tolerant bacterium VR-M41.</title>
        <authorList>
            <person name="Vemuluri V.R."/>
        </authorList>
    </citation>
    <scope>NUCLEOTIDE SEQUENCE [LARGE SCALE GENOMIC DNA]</scope>
    <source>
        <strain evidence="2 3">VR-M41</strain>
    </source>
</reference>
<comment type="caution">
    <text evidence="2">The sequence shown here is derived from an EMBL/GenBank/DDBJ whole genome shotgun (WGS) entry which is preliminary data.</text>
</comment>
<evidence type="ECO:0000259" key="1">
    <source>
        <dbReference type="Pfam" id="PF12867"/>
    </source>
</evidence>
<dbReference type="SUPFAM" id="SSF109854">
    <property type="entry name" value="DinB/YfiT-like putative metalloenzymes"/>
    <property type="match status" value="1"/>
</dbReference>
<protein>
    <submittedName>
        <fullName evidence="2">DinB family protein</fullName>
    </submittedName>
</protein>
<proteinExistence type="predicted"/>
<feature type="domain" description="DinB-like" evidence="1">
    <location>
        <begin position="11"/>
        <end position="145"/>
    </location>
</feature>
<sequence>MTDVYVFKLMDRVQGVILKYAENVSEEARTVVPEGFNNNLHWQLGHIITVSDRVVNGLSGRQPLLPAAYTTFFAPGTKPADWQGEPPAWEELIEAIRELPQRFRDAYADKLDEPLANTDNFAKAETLGDLVMLNVGHMNQHAGMINAMTRVVRV</sequence>
<evidence type="ECO:0000313" key="2">
    <source>
        <dbReference type="EMBL" id="NGZ74739.1"/>
    </source>
</evidence>
<gene>
    <name evidence="2" type="ORF">GYN08_05360</name>
</gene>
<accession>A0ABX0F413</accession>
<dbReference type="RefSeq" id="WP_166272978.1">
    <property type="nucleotide sequence ID" value="NZ_JAAFGS010000001.1"/>
</dbReference>
<dbReference type="InterPro" id="IPR024775">
    <property type="entry name" value="DinB-like"/>
</dbReference>
<dbReference type="InterPro" id="IPR034660">
    <property type="entry name" value="DinB/YfiT-like"/>
</dbReference>
<dbReference type="Proteomes" id="UP000800303">
    <property type="component" value="Unassembled WGS sequence"/>
</dbReference>
<dbReference type="Gene3D" id="1.20.120.450">
    <property type="entry name" value="dinb family like domain"/>
    <property type="match status" value="1"/>
</dbReference>